<dbReference type="Proteomes" id="UP000509510">
    <property type="component" value="Chromosome III"/>
</dbReference>
<dbReference type="KEGG" id="trg:TRUGW13939_05127"/>
<dbReference type="EMBL" id="CP055900">
    <property type="protein sequence ID" value="QKX58007.1"/>
    <property type="molecule type" value="Genomic_DNA"/>
</dbReference>
<gene>
    <name evidence="2" type="ORF">TRUGW13939_05127</name>
</gene>
<evidence type="ECO:0000313" key="3">
    <source>
        <dbReference type="Proteomes" id="UP000509510"/>
    </source>
</evidence>
<accession>A0A7H8QVL0</accession>
<dbReference type="GeneID" id="55992625"/>
<reference evidence="3" key="1">
    <citation type="submission" date="2020-06" db="EMBL/GenBank/DDBJ databases">
        <title>A chromosome-scale genome assembly of Talaromyces rugulosus W13939.</title>
        <authorList>
            <person name="Wang B."/>
            <person name="Guo L."/>
            <person name="Ye K."/>
            <person name="Wang L."/>
        </authorList>
    </citation>
    <scope>NUCLEOTIDE SEQUENCE [LARGE SCALE GENOMIC DNA]</scope>
    <source>
        <strain evidence="3">W13939</strain>
    </source>
</reference>
<sequence>MQKNKGKYNEFKMAGELHEAQLKLHQVQEEVYAWEAFMKAPDSKTLEEPSVDTELQFRIQQKYKEMKPPLSTLKEPEATPEEKDTCAAKVKDLCDEMCSIVFQSPPEPKVFEPDPNFKPTGLRQNAAAPTDDDYKRHEEIASTEIAELDI</sequence>
<feature type="region of interest" description="Disordered" evidence="1">
    <location>
        <begin position="104"/>
        <end position="135"/>
    </location>
</feature>
<dbReference type="AlphaFoldDB" id="A0A7H8QVL0"/>
<evidence type="ECO:0000256" key="1">
    <source>
        <dbReference type="SAM" id="MobiDB-lite"/>
    </source>
</evidence>
<proteinExistence type="predicted"/>
<name>A0A7H8QVL0_TALRU</name>
<organism evidence="2 3">
    <name type="scientific">Talaromyces rugulosus</name>
    <name type="common">Penicillium rugulosum</name>
    <dbReference type="NCBI Taxonomy" id="121627"/>
    <lineage>
        <taxon>Eukaryota</taxon>
        <taxon>Fungi</taxon>
        <taxon>Dikarya</taxon>
        <taxon>Ascomycota</taxon>
        <taxon>Pezizomycotina</taxon>
        <taxon>Eurotiomycetes</taxon>
        <taxon>Eurotiomycetidae</taxon>
        <taxon>Eurotiales</taxon>
        <taxon>Trichocomaceae</taxon>
        <taxon>Talaromyces</taxon>
        <taxon>Talaromyces sect. Islandici</taxon>
    </lineage>
</organism>
<keyword evidence="3" id="KW-1185">Reference proteome</keyword>
<dbReference type="RefSeq" id="XP_035344185.1">
    <property type="nucleotide sequence ID" value="XM_035488292.1"/>
</dbReference>
<evidence type="ECO:0000313" key="2">
    <source>
        <dbReference type="EMBL" id="QKX58007.1"/>
    </source>
</evidence>
<protein>
    <submittedName>
        <fullName evidence="2">Uncharacterized protein</fullName>
    </submittedName>
</protein>